<evidence type="ECO:0000256" key="1">
    <source>
        <dbReference type="SAM" id="MobiDB-lite"/>
    </source>
</evidence>
<feature type="signal peptide" evidence="2">
    <location>
        <begin position="1"/>
        <end position="20"/>
    </location>
</feature>
<keyword evidence="2" id="KW-0732">Signal</keyword>
<dbReference type="KEGG" id="sli:Slin_6872"/>
<keyword evidence="3" id="KW-0614">Plasmid</keyword>
<evidence type="ECO:0000313" key="3">
    <source>
        <dbReference type="EMBL" id="ADB42821.1"/>
    </source>
</evidence>
<name>D2QVI9_SPILD</name>
<sequence length="60" mass="6642">MKKTIIALTLSLLLVGASFAQTQKPAKAAKKQAKAAKKMDHSKMDHSKMDHSKMKMKKDS</sequence>
<reference evidence="3 4" key="1">
    <citation type="journal article" date="2010" name="Stand. Genomic Sci.">
        <title>Complete genome sequence of Spirosoma linguale type strain (1).</title>
        <authorList>
            <person name="Lail K."/>
            <person name="Sikorski J."/>
            <person name="Saunders E."/>
            <person name="Lapidus A."/>
            <person name="Glavina Del Rio T."/>
            <person name="Copeland A."/>
            <person name="Tice H."/>
            <person name="Cheng J.-F."/>
            <person name="Lucas S."/>
            <person name="Nolan M."/>
            <person name="Bruce D."/>
            <person name="Goodwin L."/>
            <person name="Pitluck S."/>
            <person name="Ivanova N."/>
            <person name="Mavromatis K."/>
            <person name="Ovchinnikova G."/>
            <person name="Pati A."/>
            <person name="Chen A."/>
            <person name="Palaniappan K."/>
            <person name="Land M."/>
            <person name="Hauser L."/>
            <person name="Chang Y.-J."/>
            <person name="Jeffries C.D."/>
            <person name="Chain P."/>
            <person name="Brettin T."/>
            <person name="Detter J.C."/>
            <person name="Schuetze A."/>
            <person name="Rohde M."/>
            <person name="Tindall B.J."/>
            <person name="Goeker M."/>
            <person name="Bristow J."/>
            <person name="Eisen J.A."/>
            <person name="Markowitz V."/>
            <person name="Hugenholtz P."/>
            <person name="Kyrpides N.C."/>
            <person name="Klenk H.-P."/>
            <person name="Chen F."/>
        </authorList>
    </citation>
    <scope>NUCLEOTIDE SEQUENCE [LARGE SCALE GENOMIC DNA]</scope>
    <source>
        <strain evidence="4">ATCC 33905 / DSM 74 / LMG 10896 / Claus 1</strain>
    </source>
</reference>
<evidence type="ECO:0008006" key="5">
    <source>
        <dbReference type="Google" id="ProtNLM"/>
    </source>
</evidence>
<geneLocation type="plasmid" evidence="3 4">
    <name>pSLIN02</name>
</geneLocation>
<dbReference type="HOGENOM" id="CLU_199839_0_0_10"/>
<proteinExistence type="predicted"/>
<dbReference type="Proteomes" id="UP000002028">
    <property type="component" value="Plasmid pSLIN02"/>
</dbReference>
<keyword evidence="4" id="KW-1185">Reference proteome</keyword>
<evidence type="ECO:0000313" key="4">
    <source>
        <dbReference type="Proteomes" id="UP000002028"/>
    </source>
</evidence>
<dbReference type="RefSeq" id="WP_012931300.1">
    <property type="nucleotide sequence ID" value="NC_013732.1"/>
</dbReference>
<evidence type="ECO:0000256" key="2">
    <source>
        <dbReference type="SAM" id="SignalP"/>
    </source>
</evidence>
<organism evidence="3 4">
    <name type="scientific">Spirosoma linguale (strain ATCC 33905 / DSM 74 / LMG 10896 / Claus 1)</name>
    <dbReference type="NCBI Taxonomy" id="504472"/>
    <lineage>
        <taxon>Bacteria</taxon>
        <taxon>Pseudomonadati</taxon>
        <taxon>Bacteroidota</taxon>
        <taxon>Cytophagia</taxon>
        <taxon>Cytophagales</taxon>
        <taxon>Cytophagaceae</taxon>
        <taxon>Spirosoma</taxon>
    </lineage>
</organism>
<accession>D2QVI9</accession>
<feature type="chain" id="PRO_5003036013" description="Pentapeptide MXKDX repeat protein" evidence="2">
    <location>
        <begin position="21"/>
        <end position="60"/>
    </location>
</feature>
<protein>
    <recommendedName>
        <fullName evidence="5">Pentapeptide MXKDX repeat protein</fullName>
    </recommendedName>
</protein>
<gene>
    <name evidence="3" type="ordered locus">Slin_6872</name>
</gene>
<feature type="compositionally biased region" description="Basic residues" evidence="1">
    <location>
        <begin position="27"/>
        <end position="36"/>
    </location>
</feature>
<dbReference type="EMBL" id="CP001771">
    <property type="protein sequence ID" value="ADB42821.1"/>
    <property type="molecule type" value="Genomic_DNA"/>
</dbReference>
<feature type="region of interest" description="Disordered" evidence="1">
    <location>
        <begin position="23"/>
        <end position="60"/>
    </location>
</feature>
<dbReference type="AlphaFoldDB" id="D2QVI9"/>
<feature type="compositionally biased region" description="Basic and acidic residues" evidence="1">
    <location>
        <begin position="37"/>
        <end position="60"/>
    </location>
</feature>